<evidence type="ECO:0000256" key="6">
    <source>
        <dbReference type="ARBA" id="ARBA00023002"/>
    </source>
</evidence>
<dbReference type="Pfam" id="PF13187">
    <property type="entry name" value="Fer4_9"/>
    <property type="match status" value="1"/>
</dbReference>
<feature type="domain" description="4Fe-4S ferredoxin-type" evidence="9">
    <location>
        <begin position="551"/>
        <end position="580"/>
    </location>
</feature>
<dbReference type="InterPro" id="IPR003813">
    <property type="entry name" value="MvhD/FlpD"/>
</dbReference>
<dbReference type="InterPro" id="IPR036188">
    <property type="entry name" value="FAD/NAD-bd_sf"/>
</dbReference>
<keyword evidence="3" id="KW-0004">4Fe-4S</keyword>
<comment type="cofactor">
    <cofactor evidence="1">
        <name>FAD</name>
        <dbReference type="ChEBI" id="CHEBI:57692"/>
    </cofactor>
</comment>
<dbReference type="RefSeq" id="WP_283400007.1">
    <property type="nucleotide sequence ID" value="NZ_FXUB01000001.1"/>
</dbReference>
<proteinExistence type="inferred from homology"/>
<evidence type="ECO:0000256" key="8">
    <source>
        <dbReference type="ARBA" id="ARBA00023014"/>
    </source>
</evidence>
<dbReference type="Proteomes" id="UP001157911">
    <property type="component" value="Unassembled WGS sequence"/>
</dbReference>
<evidence type="ECO:0000256" key="5">
    <source>
        <dbReference type="ARBA" id="ARBA00022827"/>
    </source>
</evidence>
<dbReference type="Gene3D" id="3.40.50.720">
    <property type="entry name" value="NAD(P)-binding Rossmann-like Domain"/>
    <property type="match status" value="1"/>
</dbReference>
<sequence length="769" mass="85458">MAEEPKIGVVLCTCGDVLKSKIDFESLKAFAESLPGVEKVIITKDFCKQPEKQAEELKGKVNALIFGGCSERSSLQFNEDRIEKLMVALGLDPAAWETLNLREQCYYIHDDIEQLNNKVKDMFLMAYEKVKTNAPALKENLKKKVLVVGGGVAGQRCAQALADLGVETTLVEEKPYLGGNAARIALLWQSESSPSFCTSECVIPVVGRDTMIRDNIKVMVNSEVAGVVKENGDFKVRILQKAQKVDPAKCISCGECAKVCPVEIPNPFNLGKTKRRAIDKDFPLAIPDSYNIVDSACTMCGNCVEVCPTNAIDLNAEDRYVEDEFGAIVIATGITGKDMSVYEELGYKYPEVVTLFEYERYVANNFFGKKPKEIAFVLCKKDDVGYCSRLCCLATVKAAAILAKNHPDVKVKVFYRSLRTTGRAFEELRRRAQKAGVEFIQEAVEKIEKDENGKLLIKGEKQTYSSEMAVLAEPLIPAQMKLTNMLDVQTDKFGFPLEFQPRVINPIETYVERVFVAGSAKGFKDVQESIESGLGAAVRAYKALKGENKKYYSVIDQEKCSRCETCLMCCPHGAISLKNAGSEEKTIVEIDPNLCRGCGLCYSACPSKAIKFSNLEDEQLIKMAEVAFKHLPKDKPRILAFLCYWCAYGAADLMGIKLKEKLPENFRSIRVRCSASLSLDVIAEIIERDLADGIIVAGCPKDNCHHIWGNYMQENRIEMFNESLKMLGVNDKIVRWEYIGVPQGKKLANAIREVNETLLKVKGGSHVKA</sequence>
<evidence type="ECO:0000259" key="9">
    <source>
        <dbReference type="PROSITE" id="PS51379"/>
    </source>
</evidence>
<dbReference type="PROSITE" id="PS51379">
    <property type="entry name" value="4FE4S_FER_2"/>
    <property type="match status" value="4"/>
</dbReference>
<keyword evidence="6" id="KW-0560">Oxidoreductase</keyword>
<protein>
    <submittedName>
        <fullName evidence="10">Heterodisulfide reductase subunit A</fullName>
    </submittedName>
</protein>
<dbReference type="PROSITE" id="PS00198">
    <property type="entry name" value="4FE4S_FER_1"/>
    <property type="match status" value="2"/>
</dbReference>
<evidence type="ECO:0000256" key="1">
    <source>
        <dbReference type="ARBA" id="ARBA00001974"/>
    </source>
</evidence>
<keyword evidence="5" id="KW-0285">Flavoprotein</keyword>
<dbReference type="Gene3D" id="3.30.70.20">
    <property type="match status" value="3"/>
</dbReference>
<evidence type="ECO:0000256" key="7">
    <source>
        <dbReference type="ARBA" id="ARBA00023004"/>
    </source>
</evidence>
<keyword evidence="4" id="KW-0479">Metal-binding</keyword>
<dbReference type="Pfam" id="PF02662">
    <property type="entry name" value="FlpD"/>
    <property type="match status" value="1"/>
</dbReference>
<evidence type="ECO:0000256" key="4">
    <source>
        <dbReference type="ARBA" id="ARBA00022723"/>
    </source>
</evidence>
<dbReference type="PANTHER" id="PTHR43498">
    <property type="entry name" value="FERREDOXIN:COB-COM HETERODISULFIDE REDUCTASE SUBUNIT A"/>
    <property type="match status" value="1"/>
</dbReference>
<comment type="similarity">
    <text evidence="2">Belongs to the HdrA family.</text>
</comment>
<dbReference type="Pfam" id="PF12838">
    <property type="entry name" value="Fer4_7"/>
    <property type="match status" value="1"/>
</dbReference>
<feature type="domain" description="4Fe-4S ferredoxin-type" evidence="9">
    <location>
        <begin position="288"/>
        <end position="317"/>
    </location>
</feature>
<feature type="domain" description="4Fe-4S ferredoxin-type" evidence="9">
    <location>
        <begin position="241"/>
        <end position="270"/>
    </location>
</feature>
<dbReference type="Pfam" id="PF12831">
    <property type="entry name" value="FAD_oxidored"/>
    <property type="match status" value="1"/>
</dbReference>
<keyword evidence="11" id="KW-1185">Reference proteome</keyword>
<dbReference type="Gene3D" id="3.50.50.60">
    <property type="entry name" value="FAD/NAD(P)-binding domain"/>
    <property type="match status" value="1"/>
</dbReference>
<evidence type="ECO:0000256" key="2">
    <source>
        <dbReference type="ARBA" id="ARBA00006561"/>
    </source>
</evidence>
<keyword evidence="7" id="KW-0408">Iron</keyword>
<comment type="caution">
    <text evidence="10">The sequence shown here is derived from an EMBL/GenBank/DDBJ whole genome shotgun (WGS) entry which is preliminary data.</text>
</comment>
<accession>A0ABY1NEJ0</accession>
<evidence type="ECO:0000313" key="11">
    <source>
        <dbReference type="Proteomes" id="UP001157911"/>
    </source>
</evidence>
<organism evidence="10 11">
    <name type="scientific">Desulfurobacterium pacificum</name>
    <dbReference type="NCBI Taxonomy" id="240166"/>
    <lineage>
        <taxon>Bacteria</taxon>
        <taxon>Pseudomonadati</taxon>
        <taxon>Aquificota</taxon>
        <taxon>Aquificia</taxon>
        <taxon>Desulfurobacteriales</taxon>
        <taxon>Desulfurobacteriaceae</taxon>
        <taxon>Desulfurobacterium</taxon>
    </lineage>
</organism>
<reference evidence="10 11" key="1">
    <citation type="submission" date="2017-05" db="EMBL/GenBank/DDBJ databases">
        <authorList>
            <person name="Varghese N."/>
            <person name="Submissions S."/>
        </authorList>
    </citation>
    <scope>NUCLEOTIDE SEQUENCE [LARGE SCALE GENOMIC DNA]</scope>
    <source>
        <strain evidence="10 11">DSM 15522</strain>
    </source>
</reference>
<dbReference type="SUPFAM" id="SSF51905">
    <property type="entry name" value="FAD/NAD(P)-binding domain"/>
    <property type="match status" value="1"/>
</dbReference>
<dbReference type="SUPFAM" id="SSF54862">
    <property type="entry name" value="4Fe-4S ferredoxins"/>
    <property type="match status" value="1"/>
</dbReference>
<dbReference type="EMBL" id="FXUB01000001">
    <property type="protein sequence ID" value="SMP07749.1"/>
    <property type="molecule type" value="Genomic_DNA"/>
</dbReference>
<evidence type="ECO:0000256" key="3">
    <source>
        <dbReference type="ARBA" id="ARBA00022485"/>
    </source>
</evidence>
<gene>
    <name evidence="10" type="ORF">SAMN06265339_0503</name>
</gene>
<keyword evidence="8" id="KW-0411">Iron-sulfur</keyword>
<dbReference type="InterPro" id="IPR017900">
    <property type="entry name" value="4Fe4S_Fe_S_CS"/>
</dbReference>
<name>A0ABY1NEJ0_9BACT</name>
<dbReference type="InterPro" id="IPR039650">
    <property type="entry name" value="HdrA-like"/>
</dbReference>
<dbReference type="PANTHER" id="PTHR43498:SF1">
    <property type="entry name" value="COB--COM HETERODISULFIDE REDUCTASE IRON-SULFUR SUBUNIT A"/>
    <property type="match status" value="1"/>
</dbReference>
<keyword evidence="5" id="KW-0274">FAD</keyword>
<evidence type="ECO:0000313" key="10">
    <source>
        <dbReference type="EMBL" id="SMP07749.1"/>
    </source>
</evidence>
<feature type="domain" description="4Fe-4S ferredoxin-type" evidence="9">
    <location>
        <begin position="586"/>
        <end position="615"/>
    </location>
</feature>
<dbReference type="InterPro" id="IPR017896">
    <property type="entry name" value="4Fe4S_Fe-S-bd"/>
</dbReference>